<dbReference type="NCBIfam" id="TIGR01076">
    <property type="entry name" value="sortase_fam"/>
    <property type="match status" value="1"/>
</dbReference>
<evidence type="ECO:0000256" key="2">
    <source>
        <dbReference type="PIRSR" id="PIRSR605754-1"/>
    </source>
</evidence>
<dbReference type="EMBL" id="LT629804">
    <property type="protein sequence ID" value="SDU77862.1"/>
    <property type="molecule type" value="Genomic_DNA"/>
</dbReference>
<organism evidence="4 5">
    <name type="scientific">Arcanobacterium phocae</name>
    <dbReference type="NCBI Taxonomy" id="131112"/>
    <lineage>
        <taxon>Bacteria</taxon>
        <taxon>Bacillati</taxon>
        <taxon>Actinomycetota</taxon>
        <taxon>Actinomycetes</taxon>
        <taxon>Actinomycetales</taxon>
        <taxon>Actinomycetaceae</taxon>
        <taxon>Arcanobacterium</taxon>
    </lineage>
</organism>
<evidence type="ECO:0000313" key="4">
    <source>
        <dbReference type="EMBL" id="SDU77862.1"/>
    </source>
</evidence>
<sequence length="314" mass="34908">MRKIKTLSHSNTKTKRRCFRPSGMGIITAVLLLLGTTVFLYPHASQWVNQARQAAIVSAYKKIVDKVEPDEATQITEARRYNDYLAKEQLVDIDGHVPTIRESAITPESLGLAPYKEQLEADNTGLMARIRVPAADIDLPIYHGTSDITLLRGAGHLQGTALPIGGKGTRTVITAHRGLADSAMFTYLDRAKISDTFSIETFGQLLVYKIYDIKVVAPEESETIKPVPGKDLATLITCTPLGINTHRIVVTGERIIPTPAKDLDSLGAESDLPHFPWWIVIWCGAFIFSLWFVWFTRREDDDDEPSATPELHND</sequence>
<keyword evidence="1" id="KW-0378">Hydrolase</keyword>
<evidence type="ECO:0000256" key="1">
    <source>
        <dbReference type="ARBA" id="ARBA00022801"/>
    </source>
</evidence>
<dbReference type="SUPFAM" id="SSF63817">
    <property type="entry name" value="Sortase"/>
    <property type="match status" value="1"/>
</dbReference>
<proteinExistence type="predicted"/>
<dbReference type="Pfam" id="PF04203">
    <property type="entry name" value="Sortase"/>
    <property type="match status" value="1"/>
</dbReference>
<dbReference type="Proteomes" id="UP000214355">
    <property type="component" value="Chromosome I"/>
</dbReference>
<dbReference type="NCBIfam" id="NF033745">
    <property type="entry name" value="class_C_sortase"/>
    <property type="match status" value="1"/>
</dbReference>
<dbReference type="InterPro" id="IPR023365">
    <property type="entry name" value="Sortase_dom-sf"/>
</dbReference>
<keyword evidence="3" id="KW-0472">Membrane</keyword>
<dbReference type="Gene3D" id="2.40.260.10">
    <property type="entry name" value="Sortase"/>
    <property type="match status" value="1"/>
</dbReference>
<dbReference type="RefSeq" id="WP_091278824.1">
    <property type="nucleotide sequence ID" value="NZ_LT629804.1"/>
</dbReference>
<keyword evidence="3" id="KW-0812">Transmembrane</keyword>
<gene>
    <name evidence="4" type="ORF">SAMN04489737_0205</name>
</gene>
<dbReference type="STRING" id="131112.SAMN04489737_0205"/>
<dbReference type="InterPro" id="IPR005754">
    <property type="entry name" value="Sortase"/>
</dbReference>
<protein>
    <submittedName>
        <fullName evidence="4">Sortase A</fullName>
    </submittedName>
</protein>
<feature type="active site" description="Acyl-thioester intermediate" evidence="2">
    <location>
        <position position="238"/>
    </location>
</feature>
<name>A0A1H2LAK0_9ACTO</name>
<dbReference type="GeneID" id="65343964"/>
<evidence type="ECO:0000313" key="5">
    <source>
        <dbReference type="Proteomes" id="UP000214355"/>
    </source>
</evidence>
<feature type="transmembrane region" description="Helical" evidence="3">
    <location>
        <begin position="275"/>
        <end position="295"/>
    </location>
</feature>
<keyword evidence="5" id="KW-1185">Reference proteome</keyword>
<accession>A0A1H2LAK0</accession>
<dbReference type="AlphaFoldDB" id="A0A1H2LAK0"/>
<reference evidence="5" key="1">
    <citation type="submission" date="2016-10" db="EMBL/GenBank/DDBJ databases">
        <authorList>
            <person name="Varghese N."/>
            <person name="Submissions S."/>
        </authorList>
    </citation>
    <scope>NUCLEOTIDE SEQUENCE [LARGE SCALE GENOMIC DNA]</scope>
    <source>
        <strain evidence="5">DSM 10002</strain>
    </source>
</reference>
<keyword evidence="3" id="KW-1133">Transmembrane helix</keyword>
<dbReference type="CDD" id="cd05827">
    <property type="entry name" value="Sortase_C"/>
    <property type="match status" value="1"/>
</dbReference>
<dbReference type="InterPro" id="IPR042002">
    <property type="entry name" value="Sortase_C"/>
</dbReference>
<dbReference type="GO" id="GO:0016787">
    <property type="term" value="F:hydrolase activity"/>
    <property type="evidence" value="ECO:0007669"/>
    <property type="project" value="UniProtKB-KW"/>
</dbReference>
<evidence type="ECO:0000256" key="3">
    <source>
        <dbReference type="SAM" id="Phobius"/>
    </source>
</evidence>
<dbReference type="OrthoDB" id="5242161at2"/>
<feature type="transmembrane region" description="Helical" evidence="3">
    <location>
        <begin position="21"/>
        <end position="41"/>
    </location>
</feature>
<feature type="active site" description="Proton donor/acceptor" evidence="2">
    <location>
        <position position="176"/>
    </location>
</feature>